<gene>
    <name evidence="6" type="primary">mntH</name>
    <name evidence="7" type="ORF">HKI81_03405</name>
</gene>
<keyword evidence="6" id="KW-0406">Ion transport</keyword>
<feature type="transmembrane region" description="Helical" evidence="6">
    <location>
        <begin position="291"/>
        <end position="313"/>
    </location>
</feature>
<dbReference type="HAMAP" id="MF_00221">
    <property type="entry name" value="NRAMP"/>
    <property type="match status" value="1"/>
</dbReference>
<evidence type="ECO:0000256" key="2">
    <source>
        <dbReference type="ARBA" id="ARBA00022448"/>
    </source>
</evidence>
<dbReference type="AlphaFoldDB" id="A0A7Y2L8D1"/>
<dbReference type="GO" id="GO:0034755">
    <property type="term" value="P:iron ion transmembrane transport"/>
    <property type="evidence" value="ECO:0007669"/>
    <property type="project" value="TreeGrafter"/>
</dbReference>
<evidence type="ECO:0000256" key="6">
    <source>
        <dbReference type="HAMAP-Rule" id="MF_00221"/>
    </source>
</evidence>
<name>A0A7Y2L8D1_9THEO</name>
<dbReference type="NCBIfam" id="NF037982">
    <property type="entry name" value="Nramp_1"/>
    <property type="match status" value="1"/>
</dbReference>
<keyword evidence="5 6" id="KW-0472">Membrane</keyword>
<dbReference type="GO" id="GO:0005886">
    <property type="term" value="C:plasma membrane"/>
    <property type="evidence" value="ECO:0007669"/>
    <property type="project" value="UniProtKB-SubCell"/>
</dbReference>
<feature type="transmembrane region" description="Helical" evidence="6">
    <location>
        <begin position="334"/>
        <end position="351"/>
    </location>
</feature>
<dbReference type="PANTHER" id="PTHR11706">
    <property type="entry name" value="SOLUTE CARRIER PROTEIN FAMILY 11 MEMBER"/>
    <property type="match status" value="1"/>
</dbReference>
<evidence type="ECO:0000313" key="7">
    <source>
        <dbReference type="EMBL" id="NNG66286.1"/>
    </source>
</evidence>
<dbReference type="Proteomes" id="UP000529861">
    <property type="component" value="Unassembled WGS sequence"/>
</dbReference>
<reference evidence="7 8" key="1">
    <citation type="submission" date="2020-04" db="EMBL/GenBank/DDBJ databases">
        <title>Draft genome sequence of Caldanaerobacter sunterraneus. strain 1523vc isolated from Griffin hot spring, Kamchatka, Russia.</title>
        <authorList>
            <person name="Toshchakov S.V."/>
            <person name="Podosokorskaya O.A."/>
            <person name="Kublanov I.V."/>
            <person name="Korzhenkov A."/>
            <person name="Patrushev M.V."/>
        </authorList>
    </citation>
    <scope>NUCLEOTIDE SEQUENCE [LARGE SCALE GENOMIC DNA]</scope>
    <source>
        <strain evidence="7 8">1523vc</strain>
    </source>
</reference>
<feature type="transmembrane region" description="Helical" evidence="6">
    <location>
        <begin position="399"/>
        <end position="417"/>
    </location>
</feature>
<protein>
    <recommendedName>
        <fullName evidence="6">Divalent metal cation transporter MntH</fullName>
    </recommendedName>
</protein>
<keyword evidence="4 6" id="KW-1133">Transmembrane helix</keyword>
<dbReference type="GO" id="GO:0015086">
    <property type="term" value="F:cadmium ion transmembrane transporter activity"/>
    <property type="evidence" value="ECO:0007669"/>
    <property type="project" value="TreeGrafter"/>
</dbReference>
<feature type="transmembrane region" description="Helical" evidence="6">
    <location>
        <begin position="58"/>
        <end position="80"/>
    </location>
</feature>
<evidence type="ECO:0000256" key="1">
    <source>
        <dbReference type="ARBA" id="ARBA00004141"/>
    </source>
</evidence>
<dbReference type="RefSeq" id="WP_022588759.1">
    <property type="nucleotide sequence ID" value="NZ_JABEQB010000006.1"/>
</dbReference>
<dbReference type="PANTHER" id="PTHR11706:SF33">
    <property type="entry name" value="NATURAL RESISTANCE-ASSOCIATED MACROPHAGE PROTEIN 2"/>
    <property type="match status" value="1"/>
</dbReference>
<evidence type="ECO:0000313" key="8">
    <source>
        <dbReference type="Proteomes" id="UP000529861"/>
    </source>
</evidence>
<feature type="transmembrane region" description="Helical" evidence="6">
    <location>
        <begin position="125"/>
        <end position="149"/>
    </location>
</feature>
<evidence type="ECO:0000256" key="4">
    <source>
        <dbReference type="ARBA" id="ARBA00022989"/>
    </source>
</evidence>
<keyword evidence="2 6" id="KW-0813">Transport</keyword>
<sequence>METREIASQRRKNLYLGIELKKFLKYLGPAFIVSVAYVDPGNFATNISGGSLFDYHLIWVILWSNVIAIFLQIQSAKLGIATGYNLPEMCSIIFPRKWNWFLWITAELAAMATDLAEFLGGTMGLYLLFHIPMTYAAFLTGVVTFAIVYMEKYGQKVVEGIIFGLVGVISLAYAFELFIARPDWSKVLYHTFIPSIPNKDAMLIAVGILGATVMPHVIYLHSQLVQYRNKDGSLQAKKEHLKMEKIDILVAMNTAFIINAAMLIVSAAVFYKNGIVIESIEEAHKTLEPLLGAFSSWAFGIALLASGFSSSAVGTMAGQTIMKGFVGLNIPLNVRRLVTMVPAITIIALGIDPLKSLIVSQVVLSFELPMAIIPLLLITSNKKFMKEFADTPLERIMGVLVASFVMILNGLLLYFTLKGEV</sequence>
<comment type="function">
    <text evidence="6">H(+)-stimulated, divalent metal cation uptake system.</text>
</comment>
<feature type="transmembrane region" description="Helical" evidence="6">
    <location>
        <begin position="357"/>
        <end position="378"/>
    </location>
</feature>
<dbReference type="InterPro" id="IPR001046">
    <property type="entry name" value="NRAMP_fam"/>
</dbReference>
<keyword evidence="3 6" id="KW-0812">Transmembrane</keyword>
<keyword evidence="6" id="KW-1003">Cell membrane</keyword>
<organism evidence="7 8">
    <name type="scientific">Caldanaerobacter subterraneus</name>
    <dbReference type="NCBI Taxonomy" id="911092"/>
    <lineage>
        <taxon>Bacteria</taxon>
        <taxon>Bacillati</taxon>
        <taxon>Bacillota</taxon>
        <taxon>Clostridia</taxon>
        <taxon>Thermoanaerobacterales</taxon>
        <taxon>Thermoanaerobacteraceae</taxon>
        <taxon>Caldanaerobacter</taxon>
    </lineage>
</organism>
<dbReference type="EMBL" id="JABEQB010000006">
    <property type="protein sequence ID" value="NNG66286.1"/>
    <property type="molecule type" value="Genomic_DNA"/>
</dbReference>
<evidence type="ECO:0000256" key="3">
    <source>
        <dbReference type="ARBA" id="ARBA00022692"/>
    </source>
</evidence>
<feature type="transmembrane region" description="Helical" evidence="6">
    <location>
        <begin position="161"/>
        <end position="181"/>
    </location>
</feature>
<dbReference type="NCBIfam" id="NF001923">
    <property type="entry name" value="PRK00701.1"/>
    <property type="match status" value="1"/>
</dbReference>
<comment type="subcellular location">
    <subcellularLocation>
        <location evidence="6">Cell membrane</location>
        <topology evidence="6">Multi-pass membrane protein</topology>
    </subcellularLocation>
    <subcellularLocation>
        <location evidence="1">Membrane</location>
        <topology evidence="1">Multi-pass membrane protein</topology>
    </subcellularLocation>
</comment>
<accession>A0A7Y2L8D1</accession>
<dbReference type="PRINTS" id="PR00447">
    <property type="entry name" value="NATRESASSCMP"/>
</dbReference>
<keyword evidence="6" id="KW-0769">Symport</keyword>
<comment type="caution">
    <text evidence="7">The sequence shown here is derived from an EMBL/GenBank/DDBJ whole genome shotgun (WGS) entry which is preliminary data.</text>
</comment>
<dbReference type="NCBIfam" id="TIGR01197">
    <property type="entry name" value="nramp"/>
    <property type="match status" value="1"/>
</dbReference>
<dbReference type="GO" id="GO:0005384">
    <property type="term" value="F:manganese ion transmembrane transporter activity"/>
    <property type="evidence" value="ECO:0007669"/>
    <property type="project" value="TreeGrafter"/>
</dbReference>
<dbReference type="Pfam" id="PF01566">
    <property type="entry name" value="Nramp"/>
    <property type="match status" value="1"/>
</dbReference>
<feature type="transmembrane region" description="Helical" evidence="6">
    <location>
        <begin position="201"/>
        <end position="220"/>
    </location>
</feature>
<comment type="similarity">
    <text evidence="6">Belongs to the NRAMP family.</text>
</comment>
<proteinExistence type="inferred from homology"/>
<evidence type="ECO:0000256" key="5">
    <source>
        <dbReference type="ARBA" id="ARBA00023136"/>
    </source>
</evidence>
<dbReference type="GO" id="GO:0046872">
    <property type="term" value="F:metal ion binding"/>
    <property type="evidence" value="ECO:0007669"/>
    <property type="project" value="UniProtKB-UniRule"/>
</dbReference>
<dbReference type="GO" id="GO:0015293">
    <property type="term" value="F:symporter activity"/>
    <property type="evidence" value="ECO:0007669"/>
    <property type="project" value="UniProtKB-UniRule"/>
</dbReference>
<feature type="transmembrane region" description="Helical" evidence="6">
    <location>
        <begin position="248"/>
        <end position="271"/>
    </location>
</feature>